<protein>
    <submittedName>
        <fullName evidence="1">Uncharacterized protein</fullName>
    </submittedName>
</protein>
<dbReference type="Proteomes" id="UP000598820">
    <property type="component" value="Unassembled WGS sequence"/>
</dbReference>
<organism evidence="1 2">
    <name type="scientific">Spirosoma profusum</name>
    <dbReference type="NCBI Taxonomy" id="2771354"/>
    <lineage>
        <taxon>Bacteria</taxon>
        <taxon>Pseudomonadati</taxon>
        <taxon>Bacteroidota</taxon>
        <taxon>Cytophagia</taxon>
        <taxon>Cytophagales</taxon>
        <taxon>Cytophagaceae</taxon>
        <taxon>Spirosoma</taxon>
    </lineage>
</organism>
<sequence>MNTNANQNTAQKATSLRLVLKTEEYLLSAITEVGFESRNINRWNEEGNLLKPPKANTWAKFTFLDYVWIKVLLFMSDLGVAKKSISKRAATQKDNVDKIIECLAKAPIDMNQEPMDEFGDIKKQVAYQALLAIVVDSFTIRSQYQLRIVKEGICQLWRDGEVIASSEMAELVDSDSFVQIAFSDIFVDFVASQILSGKHLIWRRLLNKPEATLVEHLKPVPDASTPNGVQAMNAVVVQLTIEDEDGQSESLPITQGVTKETARQLANYIVLGGYKKMTYIIDGTTSTFSNSDDAPD</sequence>
<dbReference type="RefSeq" id="WP_190887732.1">
    <property type="nucleotide sequence ID" value="NZ_JACWZY010000011.1"/>
</dbReference>
<evidence type="ECO:0000313" key="1">
    <source>
        <dbReference type="EMBL" id="MBD2701877.1"/>
    </source>
</evidence>
<evidence type="ECO:0000313" key="2">
    <source>
        <dbReference type="Proteomes" id="UP000598820"/>
    </source>
</evidence>
<keyword evidence="2" id="KW-1185">Reference proteome</keyword>
<accession>A0A927AU11</accession>
<gene>
    <name evidence="1" type="ORF">IC229_14600</name>
</gene>
<dbReference type="EMBL" id="JACWZY010000011">
    <property type="protein sequence ID" value="MBD2701877.1"/>
    <property type="molecule type" value="Genomic_DNA"/>
</dbReference>
<dbReference type="AlphaFoldDB" id="A0A927AU11"/>
<reference evidence="1" key="1">
    <citation type="submission" date="2020-09" db="EMBL/GenBank/DDBJ databases">
        <authorList>
            <person name="Kim M.K."/>
        </authorList>
    </citation>
    <scope>NUCLEOTIDE SEQUENCE</scope>
    <source>
        <strain evidence="1">BT702</strain>
    </source>
</reference>
<proteinExistence type="predicted"/>
<name>A0A927AU11_9BACT</name>
<comment type="caution">
    <text evidence="1">The sequence shown here is derived from an EMBL/GenBank/DDBJ whole genome shotgun (WGS) entry which is preliminary data.</text>
</comment>